<gene>
    <name evidence="2" type="ORF">THAOC_14315</name>
</gene>
<evidence type="ECO:0000256" key="1">
    <source>
        <dbReference type="SAM" id="MobiDB-lite"/>
    </source>
</evidence>
<protein>
    <submittedName>
        <fullName evidence="2">Uncharacterized protein</fullName>
    </submittedName>
</protein>
<dbReference type="EMBL" id="AGNL01016706">
    <property type="protein sequence ID" value="EJK64897.1"/>
    <property type="molecule type" value="Genomic_DNA"/>
</dbReference>
<feature type="non-terminal residue" evidence="2">
    <location>
        <position position="58"/>
    </location>
</feature>
<evidence type="ECO:0000313" key="3">
    <source>
        <dbReference type="Proteomes" id="UP000266841"/>
    </source>
</evidence>
<organism evidence="2 3">
    <name type="scientific">Thalassiosira oceanica</name>
    <name type="common">Marine diatom</name>
    <dbReference type="NCBI Taxonomy" id="159749"/>
    <lineage>
        <taxon>Eukaryota</taxon>
        <taxon>Sar</taxon>
        <taxon>Stramenopiles</taxon>
        <taxon>Ochrophyta</taxon>
        <taxon>Bacillariophyta</taxon>
        <taxon>Coscinodiscophyceae</taxon>
        <taxon>Thalassiosirophycidae</taxon>
        <taxon>Thalassiosirales</taxon>
        <taxon>Thalassiosiraceae</taxon>
        <taxon>Thalassiosira</taxon>
    </lineage>
</organism>
<dbReference type="AlphaFoldDB" id="K0T382"/>
<sequence length="58" mass="6059">MTFHGGDGAVGGVNEQGVGQSELSNDGEFRVVLYLIRQQVPRGPSDNARVIRICGSGG</sequence>
<accession>K0T382</accession>
<keyword evidence="3" id="KW-1185">Reference proteome</keyword>
<evidence type="ECO:0000313" key="2">
    <source>
        <dbReference type="EMBL" id="EJK64897.1"/>
    </source>
</evidence>
<proteinExistence type="predicted"/>
<reference evidence="2 3" key="1">
    <citation type="journal article" date="2012" name="Genome Biol.">
        <title>Genome and low-iron response of an oceanic diatom adapted to chronic iron limitation.</title>
        <authorList>
            <person name="Lommer M."/>
            <person name="Specht M."/>
            <person name="Roy A.S."/>
            <person name="Kraemer L."/>
            <person name="Andreson R."/>
            <person name="Gutowska M.A."/>
            <person name="Wolf J."/>
            <person name="Bergner S.V."/>
            <person name="Schilhabel M.B."/>
            <person name="Klostermeier U.C."/>
            <person name="Beiko R.G."/>
            <person name="Rosenstiel P."/>
            <person name="Hippler M."/>
            <person name="Laroche J."/>
        </authorList>
    </citation>
    <scope>NUCLEOTIDE SEQUENCE [LARGE SCALE GENOMIC DNA]</scope>
    <source>
        <strain evidence="2 3">CCMP1005</strain>
    </source>
</reference>
<dbReference type="Proteomes" id="UP000266841">
    <property type="component" value="Unassembled WGS sequence"/>
</dbReference>
<feature type="compositionally biased region" description="Gly residues" evidence="1">
    <location>
        <begin position="1"/>
        <end position="11"/>
    </location>
</feature>
<feature type="region of interest" description="Disordered" evidence="1">
    <location>
        <begin position="1"/>
        <end position="21"/>
    </location>
</feature>
<name>K0T382_THAOC</name>
<comment type="caution">
    <text evidence="2">The sequence shown here is derived from an EMBL/GenBank/DDBJ whole genome shotgun (WGS) entry which is preliminary data.</text>
</comment>